<dbReference type="PROSITE" id="PS50234">
    <property type="entry name" value="VWFA"/>
    <property type="match status" value="1"/>
</dbReference>
<dbReference type="PANTHER" id="PTHR30632:SF0">
    <property type="entry name" value="SULFATE-BINDING PROTEIN"/>
    <property type="match status" value="1"/>
</dbReference>
<dbReference type="PANTHER" id="PTHR30632">
    <property type="entry name" value="MOLYBDATE-BINDING PERIPLASMIC PROTEIN"/>
    <property type="match status" value="1"/>
</dbReference>
<dbReference type="CDD" id="cd00198">
    <property type="entry name" value="vWFA"/>
    <property type="match status" value="1"/>
</dbReference>
<evidence type="ECO:0000259" key="1">
    <source>
        <dbReference type="PROSITE" id="PS50234"/>
    </source>
</evidence>
<gene>
    <name evidence="2" type="ORF">HNQ39_002741</name>
</gene>
<accession>A0A7W9SR69</accession>
<dbReference type="PROSITE" id="PS51257">
    <property type="entry name" value="PROKAR_LIPOPROTEIN"/>
    <property type="match status" value="1"/>
</dbReference>
<dbReference type="Proteomes" id="UP000520814">
    <property type="component" value="Unassembled WGS sequence"/>
</dbReference>
<dbReference type="GO" id="GO:0030973">
    <property type="term" value="F:molybdate ion binding"/>
    <property type="evidence" value="ECO:0007669"/>
    <property type="project" value="TreeGrafter"/>
</dbReference>
<dbReference type="InterPro" id="IPR002035">
    <property type="entry name" value="VWF_A"/>
</dbReference>
<dbReference type="AlphaFoldDB" id="A0A7W9SR69"/>
<dbReference type="Gene3D" id="3.40.50.410">
    <property type="entry name" value="von Willebrand factor, type A domain"/>
    <property type="match status" value="1"/>
</dbReference>
<reference evidence="2 3" key="1">
    <citation type="submission" date="2020-08" db="EMBL/GenBank/DDBJ databases">
        <title>Genomic Encyclopedia of Type Strains, Phase IV (KMG-IV): sequencing the most valuable type-strain genomes for metagenomic binning, comparative biology and taxonomic classification.</title>
        <authorList>
            <person name="Goeker M."/>
        </authorList>
    </citation>
    <scope>NUCLEOTIDE SEQUENCE [LARGE SCALE GENOMIC DNA]</scope>
    <source>
        <strain evidence="2 3">DSM 23562</strain>
    </source>
</reference>
<sequence length="513" mass="55762">MIRETKPTRSAFVILLMTGGLLTGCQQVTAPQESLRIVAGSENKSLEPLVQRFARENQVTIQLEYKGSVEIMRQLESGGGDADAVWPAQSLWTSLGDTQRRVKDAQSIYWSPVGLAVKESVAQRLGWNDKKTVSTEEIRKAAQAGRLRFLMTSATQSNSGAAAYLAFLSAFAGKPQVLSETDLQKPTVQKNVASLLGGVNRSSGSSGWLTELFVSRYDDYDAMFNYEVMATEASAKLAAQGRERLTVIYPSDGVAIADAPLGYVEHGQPASKRQAFDKLQRWLLSPQIQQELAATGRRTGPIGDAFPSQLRLPRAEVVRQALDLYQTTLRKPSLTVYCLDVSGSMRGERLEQLKSAMRGLLNQDLARRSLLQASPRDITVVIPFSGAPQALWEVRGNAPDALASLNAKIQALEATGGTDIYSPTIQALRWIHQQPGYEDYFPAVILLTDGESNTGASLSEVQQQKLDIPVFAIRFGEASPGQLDALTGATSGKTFEGRGNLSAAFREAKGYNG</sequence>
<keyword evidence="3" id="KW-1185">Reference proteome</keyword>
<evidence type="ECO:0000313" key="2">
    <source>
        <dbReference type="EMBL" id="MBB6050950.1"/>
    </source>
</evidence>
<dbReference type="SMART" id="SM00327">
    <property type="entry name" value="VWA"/>
    <property type="match status" value="1"/>
</dbReference>
<dbReference type="RefSeq" id="WP_184196844.1">
    <property type="nucleotide sequence ID" value="NZ_JACHGW010000002.1"/>
</dbReference>
<organism evidence="2 3">
    <name type="scientific">Armatimonas rosea</name>
    <dbReference type="NCBI Taxonomy" id="685828"/>
    <lineage>
        <taxon>Bacteria</taxon>
        <taxon>Bacillati</taxon>
        <taxon>Armatimonadota</taxon>
        <taxon>Armatimonadia</taxon>
        <taxon>Armatimonadales</taxon>
        <taxon>Armatimonadaceae</taxon>
        <taxon>Armatimonas</taxon>
    </lineage>
</organism>
<dbReference type="Pfam" id="PF13519">
    <property type="entry name" value="VWA_2"/>
    <property type="match status" value="1"/>
</dbReference>
<evidence type="ECO:0000313" key="3">
    <source>
        <dbReference type="Proteomes" id="UP000520814"/>
    </source>
</evidence>
<feature type="domain" description="VWFA" evidence="1">
    <location>
        <begin position="334"/>
        <end position="495"/>
    </location>
</feature>
<dbReference type="Gene3D" id="3.40.190.10">
    <property type="entry name" value="Periplasmic binding protein-like II"/>
    <property type="match status" value="1"/>
</dbReference>
<protein>
    <submittedName>
        <fullName evidence="2">Ca-activated chloride channel family protein</fullName>
    </submittedName>
</protein>
<comment type="caution">
    <text evidence="2">The sequence shown here is derived from an EMBL/GenBank/DDBJ whole genome shotgun (WGS) entry which is preliminary data.</text>
</comment>
<name>A0A7W9SR69_ARMRO</name>
<dbReference type="InterPro" id="IPR050682">
    <property type="entry name" value="ModA/WtpA"/>
</dbReference>
<dbReference type="SUPFAM" id="SSF53850">
    <property type="entry name" value="Periplasmic binding protein-like II"/>
    <property type="match status" value="1"/>
</dbReference>
<dbReference type="GO" id="GO:0015689">
    <property type="term" value="P:molybdate ion transport"/>
    <property type="evidence" value="ECO:0007669"/>
    <property type="project" value="TreeGrafter"/>
</dbReference>
<dbReference type="SUPFAM" id="SSF53300">
    <property type="entry name" value="vWA-like"/>
    <property type="match status" value="1"/>
</dbReference>
<dbReference type="Pfam" id="PF13531">
    <property type="entry name" value="SBP_bac_11"/>
    <property type="match status" value="1"/>
</dbReference>
<dbReference type="EMBL" id="JACHGW010000002">
    <property type="protein sequence ID" value="MBB6050950.1"/>
    <property type="molecule type" value="Genomic_DNA"/>
</dbReference>
<proteinExistence type="predicted"/>
<dbReference type="InterPro" id="IPR036465">
    <property type="entry name" value="vWFA_dom_sf"/>
</dbReference>